<evidence type="ECO:0000313" key="5">
    <source>
        <dbReference type="Proteomes" id="UP000278143"/>
    </source>
</evidence>
<dbReference type="AlphaFoldDB" id="A0A4P9YV46"/>
<dbReference type="OrthoDB" id="20273at2759"/>
<evidence type="ECO:0000256" key="1">
    <source>
        <dbReference type="ARBA" id="ARBA00004370"/>
    </source>
</evidence>
<dbReference type="EMBL" id="KZ991318">
    <property type="protein sequence ID" value="RKP23091.1"/>
    <property type="molecule type" value="Genomic_DNA"/>
</dbReference>
<dbReference type="Proteomes" id="UP000278143">
    <property type="component" value="Unassembled WGS sequence"/>
</dbReference>
<dbReference type="InterPro" id="IPR044839">
    <property type="entry name" value="NDR1-like"/>
</dbReference>
<dbReference type="Gene3D" id="2.60.40.1820">
    <property type="match status" value="1"/>
</dbReference>
<protein>
    <recommendedName>
        <fullName evidence="6">Late embryogenesis abundant protein LEA-2 subgroup domain-containing protein</fullName>
    </recommendedName>
</protein>
<keyword evidence="3" id="KW-1133">Transmembrane helix</keyword>
<accession>A0A4P9YV46</accession>
<reference evidence="5" key="1">
    <citation type="journal article" date="2018" name="Nat. Microbiol.">
        <title>Leveraging single-cell genomics to expand the fungal tree of life.</title>
        <authorList>
            <person name="Ahrendt S.R."/>
            <person name="Quandt C.A."/>
            <person name="Ciobanu D."/>
            <person name="Clum A."/>
            <person name="Salamov A."/>
            <person name="Andreopoulos B."/>
            <person name="Cheng J.F."/>
            <person name="Woyke T."/>
            <person name="Pelin A."/>
            <person name="Henrissat B."/>
            <person name="Reynolds N.K."/>
            <person name="Benny G.L."/>
            <person name="Smith M.E."/>
            <person name="James T.Y."/>
            <person name="Grigoriev I.V."/>
        </authorList>
    </citation>
    <scope>NUCLEOTIDE SEQUENCE [LARGE SCALE GENOMIC DNA]</scope>
    <source>
        <strain evidence="5">Benny S71-1</strain>
    </source>
</reference>
<dbReference type="GO" id="GO:0016020">
    <property type="term" value="C:membrane"/>
    <property type="evidence" value="ECO:0007669"/>
    <property type="project" value="UniProtKB-SubCell"/>
</dbReference>
<name>A0A4P9YV46_9FUNG</name>
<evidence type="ECO:0000313" key="4">
    <source>
        <dbReference type="EMBL" id="RKP23091.1"/>
    </source>
</evidence>
<evidence type="ECO:0000256" key="3">
    <source>
        <dbReference type="SAM" id="Phobius"/>
    </source>
</evidence>
<evidence type="ECO:0000256" key="2">
    <source>
        <dbReference type="ARBA" id="ARBA00023136"/>
    </source>
</evidence>
<comment type="subcellular location">
    <subcellularLocation>
        <location evidence="1">Membrane</location>
    </subcellularLocation>
</comment>
<evidence type="ECO:0008006" key="6">
    <source>
        <dbReference type="Google" id="ProtNLM"/>
    </source>
</evidence>
<keyword evidence="2 3" id="KW-0472">Membrane</keyword>
<gene>
    <name evidence="4" type="ORF">SYNPS1DRAFT_24934</name>
</gene>
<organism evidence="4 5">
    <name type="scientific">Syncephalis pseudoplumigaleata</name>
    <dbReference type="NCBI Taxonomy" id="1712513"/>
    <lineage>
        <taxon>Eukaryota</taxon>
        <taxon>Fungi</taxon>
        <taxon>Fungi incertae sedis</taxon>
        <taxon>Zoopagomycota</taxon>
        <taxon>Zoopagomycotina</taxon>
        <taxon>Zoopagomycetes</taxon>
        <taxon>Zoopagales</taxon>
        <taxon>Piptocephalidaceae</taxon>
        <taxon>Syncephalis</taxon>
    </lineage>
</organism>
<keyword evidence="3" id="KW-0812">Transmembrane</keyword>
<keyword evidence="5" id="KW-1185">Reference proteome</keyword>
<dbReference type="PANTHER" id="PTHR31234:SF2">
    <property type="entry name" value="OS05G0199100 PROTEIN"/>
    <property type="match status" value="1"/>
</dbReference>
<proteinExistence type="predicted"/>
<dbReference type="SUPFAM" id="SSF117070">
    <property type="entry name" value="LEA14-like"/>
    <property type="match status" value="1"/>
</dbReference>
<feature type="transmembrane region" description="Helical" evidence="3">
    <location>
        <begin position="21"/>
        <end position="48"/>
    </location>
</feature>
<dbReference type="GO" id="GO:0098542">
    <property type="term" value="P:defense response to other organism"/>
    <property type="evidence" value="ECO:0007669"/>
    <property type="project" value="InterPro"/>
</dbReference>
<sequence>MAPPTIFSYQERSKPVHRRSCCCCTCLVCVILFVLILVGIGLTLFFLWPRIPDVQYMGLQTVKAPEINEQSFRASYNAIVQIKNPNVVGWTVNRMETLVYDRTTDALIGNGTATDLVIPKKEATNFTLPIDVRYEGNGKDDPEISRLRAICLPGTPMPATIKAQLWIKGLDWIYKPKFNKDITITCPK</sequence>
<dbReference type="PANTHER" id="PTHR31234">
    <property type="entry name" value="LATE EMBRYOGENESIS ABUNDANT (LEA) HYDROXYPROLINE-RICH GLYCOPROTEIN FAMILY"/>
    <property type="match status" value="1"/>
</dbReference>